<feature type="domain" description="Transglutaminase-like" evidence="1">
    <location>
        <begin position="208"/>
        <end position="264"/>
    </location>
</feature>
<dbReference type="EMBL" id="MASJ01000010">
    <property type="protein sequence ID" value="OCS86594.1"/>
    <property type="molecule type" value="Genomic_DNA"/>
</dbReference>
<proteinExistence type="predicted"/>
<dbReference type="STRING" id="33978.A6M13_12845"/>
<dbReference type="RefSeq" id="WP_066544587.1">
    <property type="nucleotide sequence ID" value="NZ_MASJ01000010.1"/>
</dbReference>
<evidence type="ECO:0000313" key="2">
    <source>
        <dbReference type="EMBL" id="OCS86594.1"/>
    </source>
</evidence>
<dbReference type="PANTHER" id="PTHR46333:SF2">
    <property type="entry name" value="CYTOKINESIS PROTEIN 3"/>
    <property type="match status" value="1"/>
</dbReference>
<dbReference type="InterPro" id="IPR002931">
    <property type="entry name" value="Transglutaminase-like"/>
</dbReference>
<name>A0A1C0YHI7_9BACL</name>
<dbReference type="Pfam" id="PF01841">
    <property type="entry name" value="Transglut_core"/>
    <property type="match status" value="1"/>
</dbReference>
<dbReference type="InterPro" id="IPR038765">
    <property type="entry name" value="Papain-like_cys_pep_sf"/>
</dbReference>
<keyword evidence="3" id="KW-1185">Reference proteome</keyword>
<reference evidence="2 3" key="1">
    <citation type="submission" date="2016-07" db="EMBL/GenBank/DDBJ databases">
        <title>Caryophanon tenue genome sequencing.</title>
        <authorList>
            <person name="Verma A."/>
            <person name="Pal Y."/>
            <person name="Krishnamurthi S."/>
        </authorList>
    </citation>
    <scope>NUCLEOTIDE SEQUENCE [LARGE SCALE GENOMIC DNA]</scope>
    <source>
        <strain evidence="2 3">DSM 14152</strain>
    </source>
</reference>
<protein>
    <recommendedName>
        <fullName evidence="1">Transglutaminase-like domain-containing protein</fullName>
    </recommendedName>
</protein>
<dbReference type="GO" id="GO:0005737">
    <property type="term" value="C:cytoplasm"/>
    <property type="evidence" value="ECO:0007669"/>
    <property type="project" value="TreeGrafter"/>
</dbReference>
<accession>A0A1C0YHI7</accession>
<gene>
    <name evidence="2" type="ORF">A6M13_12845</name>
</gene>
<dbReference type="SUPFAM" id="SSF54001">
    <property type="entry name" value="Cysteine proteinases"/>
    <property type="match status" value="1"/>
</dbReference>
<comment type="caution">
    <text evidence="2">The sequence shown here is derived from an EMBL/GenBank/DDBJ whole genome shotgun (WGS) entry which is preliminary data.</text>
</comment>
<dbReference type="Proteomes" id="UP000093199">
    <property type="component" value="Unassembled WGS sequence"/>
</dbReference>
<dbReference type="PANTHER" id="PTHR46333">
    <property type="entry name" value="CYTOKINESIS PROTEIN 3"/>
    <property type="match status" value="1"/>
</dbReference>
<evidence type="ECO:0000313" key="3">
    <source>
        <dbReference type="Proteomes" id="UP000093199"/>
    </source>
</evidence>
<dbReference type="InterPro" id="IPR052557">
    <property type="entry name" value="CAP/Cytokinesis_protein"/>
</dbReference>
<dbReference type="Gene3D" id="3.10.620.30">
    <property type="match status" value="1"/>
</dbReference>
<dbReference type="AlphaFoldDB" id="A0A1C0YHI7"/>
<evidence type="ECO:0000259" key="1">
    <source>
        <dbReference type="SMART" id="SM00460"/>
    </source>
</evidence>
<sequence length="302" mass="33755">MRKLLTIAVLLFFGWAVYGVVEDYEEAGLSFEEMKSFMSGVADEAIDTTVTIAQGDPITIDEQEEVVVTSTAVTTTEQLADAFYAHLSNWDTKFTIEFEGDTTTLGTMLDEAYEAAKTRNGYVLGHLEKMNLTYEYTSTRATITVLQSYLTDAHQEQFVDAQVRQILPTIVHDAMTEKEKVLAVNDFIVRQTVYGTATNASPHSAFAVLMEGQAVCQGYALLAYKMIDLLNIDVLYVTGEAGGVGHAWNLVYVDHTWQHLDTTWNDPVPDRGDKVSDTYAFLTDEELLQTHTWVRANYPQAL</sequence>
<dbReference type="OrthoDB" id="9788327at2"/>
<dbReference type="SMART" id="SM00460">
    <property type="entry name" value="TGc"/>
    <property type="match status" value="1"/>
</dbReference>
<organism evidence="2 3">
    <name type="scientific">Caryophanon tenue</name>
    <dbReference type="NCBI Taxonomy" id="33978"/>
    <lineage>
        <taxon>Bacteria</taxon>
        <taxon>Bacillati</taxon>
        <taxon>Bacillota</taxon>
        <taxon>Bacilli</taxon>
        <taxon>Bacillales</taxon>
        <taxon>Caryophanaceae</taxon>
        <taxon>Caryophanon</taxon>
    </lineage>
</organism>